<comment type="caution">
    <text evidence="1">The sequence shown here is derived from an EMBL/GenBank/DDBJ whole genome shotgun (WGS) entry which is preliminary data.</text>
</comment>
<protein>
    <submittedName>
        <fullName evidence="1">Uncharacterized protein</fullName>
    </submittedName>
</protein>
<gene>
    <name evidence="1" type="ORF">FE784_36555</name>
</gene>
<accession>A0A5C4SX87</accession>
<proteinExistence type="predicted"/>
<evidence type="ECO:0000313" key="2">
    <source>
        <dbReference type="Proteomes" id="UP000307943"/>
    </source>
</evidence>
<keyword evidence="2" id="KW-1185">Reference proteome</keyword>
<organism evidence="1 2">
    <name type="scientific">Paenibacillus hemerocallicola</name>
    <dbReference type="NCBI Taxonomy" id="1172614"/>
    <lineage>
        <taxon>Bacteria</taxon>
        <taxon>Bacillati</taxon>
        <taxon>Bacillota</taxon>
        <taxon>Bacilli</taxon>
        <taxon>Bacillales</taxon>
        <taxon>Paenibacillaceae</taxon>
        <taxon>Paenibacillus</taxon>
    </lineage>
</organism>
<dbReference type="Proteomes" id="UP000307943">
    <property type="component" value="Unassembled WGS sequence"/>
</dbReference>
<reference evidence="1 2" key="1">
    <citation type="submission" date="2019-05" db="EMBL/GenBank/DDBJ databases">
        <title>We sequenced the genome of Paenibacillus hemerocallicola KCTC 33185 for further insight into its adaptation and study the phylogeny of Paenibacillus.</title>
        <authorList>
            <person name="Narsing Rao M.P."/>
        </authorList>
    </citation>
    <scope>NUCLEOTIDE SEQUENCE [LARGE SCALE GENOMIC DNA]</scope>
    <source>
        <strain evidence="1 2">KCTC 33185</strain>
    </source>
</reference>
<name>A0A5C4SX87_9BACL</name>
<dbReference type="EMBL" id="VDCQ01000087">
    <property type="protein sequence ID" value="TNJ60044.1"/>
    <property type="molecule type" value="Genomic_DNA"/>
</dbReference>
<dbReference type="AlphaFoldDB" id="A0A5C4SX87"/>
<sequence length="379" mass="41103">MMAQPERKSMYAAKSGTSCKVKFRYGTGNNMVLEFNELGINRIIHPKKIYKEPAERLTPDFAAPVLWNEIKTDWVSPYRGITALQGSTSSFTGTVGGNHGTVRGEGVATARGISAVMYADGAMMNDQDAIHCAEVKLVVTNYISASNKINVHTGEKADSLKEVVTYTVTPNHIEVSVHLTALEDLTINGYIGLQMTTNLFAGQVYFSDSEEKYTPNGVMHSSRTLPYRGDRFVYADSGNVIAVYTNRASGLGDLSHKGTGPIHFVSSSNKIYSHLIDGPITLMEDDSVHYSGGYTLDVPMECDGAEKAYTIKVNGVNYYCVDFLQPVSAATLQLDPGLLGKQIEIVEKSDNISCDDTIGEKGLSMAAAGFGSLKFKLKG</sequence>
<evidence type="ECO:0000313" key="1">
    <source>
        <dbReference type="EMBL" id="TNJ60044.1"/>
    </source>
</evidence>